<sequence length="380" mass="42587">MSDHTHIEWTDSTWNPITGCSIVSAGCTNCYAMGLAGTRLKHHPSRAGLTRESGGRHLWTGEVRFNEEWIDQPLRWRKPRRIFVCAHGDLFHEAVPDEWIDRVFAVMALAPQHTFQVVTKRPERMRDYLTEREDREIGRAMDRQLTGPHPVPVLRNVWLGTSIEDQATADARIPHLLATPAAVRFVSAEPLLGPVSLEPFLPWPDSGGELPDGTAFGCYDCDGGTCSNCPKDHAHYACEEGPRDAEGCPEWVHCERVTLDWVIVGGESGLRARPMHPDWVRVLRDQCQAAGAAFFFKQWGEWGPQTPYPVPAQLGEMTRFTITASTDRRRVGATVWRAGHGIYLPSEIMDRNGKRAAGRLLDGRAWDEMPEPTNGDLDHG</sequence>
<organism evidence="1 2">
    <name type="scientific">Rhodovulum viride</name>
    <dbReference type="NCBI Taxonomy" id="1231134"/>
    <lineage>
        <taxon>Bacteria</taxon>
        <taxon>Pseudomonadati</taxon>
        <taxon>Pseudomonadota</taxon>
        <taxon>Alphaproteobacteria</taxon>
        <taxon>Rhodobacterales</taxon>
        <taxon>Paracoccaceae</taxon>
        <taxon>Rhodovulum</taxon>
    </lineage>
</organism>
<dbReference type="RefSeq" id="WP_112316314.1">
    <property type="nucleotide sequence ID" value="NZ_MUAV01000015.1"/>
</dbReference>
<dbReference type="InterPro" id="IPR011101">
    <property type="entry name" value="DUF5131"/>
</dbReference>
<gene>
    <name evidence="1" type="ORF">BYZ73_13215</name>
</gene>
<evidence type="ECO:0008006" key="3">
    <source>
        <dbReference type="Google" id="ProtNLM"/>
    </source>
</evidence>
<keyword evidence="2" id="KW-1185">Reference proteome</keyword>
<accession>A0ABX9DGB2</accession>
<comment type="caution">
    <text evidence="1">The sequence shown here is derived from an EMBL/GenBank/DDBJ whole genome shotgun (WGS) entry which is preliminary data.</text>
</comment>
<evidence type="ECO:0000313" key="1">
    <source>
        <dbReference type="EMBL" id="RAP40729.1"/>
    </source>
</evidence>
<dbReference type="EMBL" id="MUAV01000015">
    <property type="protein sequence ID" value="RAP40729.1"/>
    <property type="molecule type" value="Genomic_DNA"/>
</dbReference>
<name>A0ABX9DGB2_9RHOB</name>
<reference evidence="1 2" key="1">
    <citation type="submission" date="2017-01" db="EMBL/GenBank/DDBJ databases">
        <title>Genome sequence of Rhodovulum viride JA756.</title>
        <authorList>
            <person name="Lakshmi K.V."/>
            <person name="Tushar L.D."/>
            <person name="Sasikala C."/>
            <person name="Venkataramana C."/>
        </authorList>
    </citation>
    <scope>NUCLEOTIDE SEQUENCE [LARGE SCALE GENOMIC DNA]</scope>
    <source>
        <strain evidence="1 2">JA756</strain>
    </source>
</reference>
<protein>
    <recommendedName>
        <fullName evidence="3">Protein gp37</fullName>
    </recommendedName>
</protein>
<dbReference type="Proteomes" id="UP000248659">
    <property type="component" value="Unassembled WGS sequence"/>
</dbReference>
<evidence type="ECO:0000313" key="2">
    <source>
        <dbReference type="Proteomes" id="UP000248659"/>
    </source>
</evidence>
<proteinExistence type="predicted"/>
<dbReference type="Pfam" id="PF07505">
    <property type="entry name" value="DUF5131"/>
    <property type="match status" value="1"/>
</dbReference>